<dbReference type="RefSeq" id="WP_328237592.1">
    <property type="nucleotide sequence ID" value="NZ_JAROAS010000022.1"/>
</dbReference>
<feature type="transmembrane region" description="Helical" evidence="1">
    <location>
        <begin position="28"/>
        <end position="48"/>
    </location>
</feature>
<feature type="transmembrane region" description="Helical" evidence="1">
    <location>
        <begin position="54"/>
        <end position="74"/>
    </location>
</feature>
<evidence type="ECO:0008006" key="4">
    <source>
        <dbReference type="Google" id="ProtNLM"/>
    </source>
</evidence>
<evidence type="ECO:0000313" key="2">
    <source>
        <dbReference type="EMBL" id="MED4128858.1"/>
    </source>
</evidence>
<gene>
    <name evidence="2" type="ORF">P5F74_11985</name>
</gene>
<sequence length="144" mass="14901">MSALMQSAIFPMTLIIPIVAGKLKDQRLLAIGTACSFLLGSIGLLFGVSLLLSSILLGLAGGSAFGLSIMFFSLRTSSSKQASQLSGMAQSIGYLLAAGGPIIVGWLYDLNGKWTLPISTLIFSSIVMIVAGLMAGKGYIDHSG</sequence>
<protein>
    <recommendedName>
        <fullName evidence="4">Major facilitator superfamily (MFS) profile domain-containing protein</fullName>
    </recommendedName>
</protein>
<keyword evidence="3" id="KW-1185">Reference proteome</keyword>
<evidence type="ECO:0000313" key="3">
    <source>
        <dbReference type="Proteomes" id="UP001341820"/>
    </source>
</evidence>
<dbReference type="InterPro" id="IPR036259">
    <property type="entry name" value="MFS_trans_sf"/>
</dbReference>
<evidence type="ECO:0000256" key="1">
    <source>
        <dbReference type="SAM" id="Phobius"/>
    </source>
</evidence>
<dbReference type="EMBL" id="JAROAS010000022">
    <property type="protein sequence ID" value="MED4128858.1"/>
    <property type="molecule type" value="Genomic_DNA"/>
</dbReference>
<keyword evidence="1" id="KW-0472">Membrane</keyword>
<dbReference type="InterPro" id="IPR052524">
    <property type="entry name" value="MFS_Cyanate_Porter"/>
</dbReference>
<comment type="caution">
    <text evidence="2">The sequence shown here is derived from an EMBL/GenBank/DDBJ whole genome shotgun (WGS) entry which is preliminary data.</text>
</comment>
<dbReference type="PANTHER" id="PTHR23523">
    <property type="match status" value="1"/>
</dbReference>
<organism evidence="2 3">
    <name type="scientific">Shouchella miscanthi</name>
    <dbReference type="NCBI Taxonomy" id="2598861"/>
    <lineage>
        <taxon>Bacteria</taxon>
        <taxon>Bacillati</taxon>
        <taxon>Bacillota</taxon>
        <taxon>Bacilli</taxon>
        <taxon>Bacillales</taxon>
        <taxon>Bacillaceae</taxon>
        <taxon>Shouchella</taxon>
    </lineage>
</organism>
<dbReference type="Proteomes" id="UP001341820">
    <property type="component" value="Unassembled WGS sequence"/>
</dbReference>
<dbReference type="SUPFAM" id="SSF103473">
    <property type="entry name" value="MFS general substrate transporter"/>
    <property type="match status" value="1"/>
</dbReference>
<feature type="transmembrane region" description="Helical" evidence="1">
    <location>
        <begin position="86"/>
        <end position="108"/>
    </location>
</feature>
<dbReference type="Gene3D" id="1.20.1250.20">
    <property type="entry name" value="MFS general substrate transporter like domains"/>
    <property type="match status" value="1"/>
</dbReference>
<keyword evidence="1" id="KW-1133">Transmembrane helix</keyword>
<accession>A0ABU6NN32</accession>
<proteinExistence type="predicted"/>
<reference evidence="2 3" key="1">
    <citation type="submission" date="2023-03" db="EMBL/GenBank/DDBJ databases">
        <title>Bacillus Genome Sequencing.</title>
        <authorList>
            <person name="Dunlap C."/>
        </authorList>
    </citation>
    <scope>NUCLEOTIDE SEQUENCE [LARGE SCALE GENOMIC DNA]</scope>
    <source>
        <strain evidence="2 3">B-4107</strain>
    </source>
</reference>
<feature type="transmembrane region" description="Helical" evidence="1">
    <location>
        <begin position="114"/>
        <end position="135"/>
    </location>
</feature>
<keyword evidence="1" id="KW-0812">Transmembrane</keyword>
<name>A0ABU6NN32_9BACI</name>
<dbReference type="PANTHER" id="PTHR23523:SF2">
    <property type="entry name" value="2-NITROIMIDAZOLE TRANSPORTER"/>
    <property type="match status" value="1"/>
</dbReference>